<dbReference type="PANTHER" id="PTHR43537">
    <property type="entry name" value="TRANSCRIPTIONAL REGULATOR, GNTR FAMILY"/>
    <property type="match status" value="1"/>
</dbReference>
<evidence type="ECO:0000256" key="2">
    <source>
        <dbReference type="ARBA" id="ARBA00023125"/>
    </source>
</evidence>
<evidence type="ECO:0000259" key="4">
    <source>
        <dbReference type="PROSITE" id="PS50949"/>
    </source>
</evidence>
<keyword evidence="3" id="KW-0804">Transcription</keyword>
<name>A0A917B4C0_9MICO</name>
<evidence type="ECO:0000313" key="5">
    <source>
        <dbReference type="EMBL" id="GGF22623.1"/>
    </source>
</evidence>
<dbReference type="RefSeq" id="WP_188676119.1">
    <property type="nucleotide sequence ID" value="NZ_BMGP01000002.1"/>
</dbReference>
<sequence length="243" mass="26361">MSQLTADGSYRRNRMSAADEVVKDIRAQILSRRLERGVRLPSEKELATQYDVSAPTIREAIRALSATSLVESRHGSGTYVTADGSALISSALSAVIELEDIDLPSILDVSGALYVRAVTVAVDAATDDELNELRTTAEVLRQPLDSVDFGPALRAFLSQLVELSHNKLLISIAAFLIESQITLAQEAAERRPATWNEIGGHLIDERVAIVDALQKRDTALAQAAVARYMTRGTELVREHAPAS</sequence>
<dbReference type="PRINTS" id="PR00035">
    <property type="entry name" value="HTHGNTR"/>
</dbReference>
<dbReference type="PROSITE" id="PS50949">
    <property type="entry name" value="HTH_GNTR"/>
    <property type="match status" value="1"/>
</dbReference>
<keyword evidence="6" id="KW-1185">Reference proteome</keyword>
<dbReference type="InterPro" id="IPR036390">
    <property type="entry name" value="WH_DNA-bd_sf"/>
</dbReference>
<gene>
    <name evidence="5" type="ORF">GCM10011399_15360</name>
</gene>
<dbReference type="SMART" id="SM00345">
    <property type="entry name" value="HTH_GNTR"/>
    <property type="match status" value="1"/>
</dbReference>
<dbReference type="CDD" id="cd07377">
    <property type="entry name" value="WHTH_GntR"/>
    <property type="match status" value="1"/>
</dbReference>
<dbReference type="InterPro" id="IPR000524">
    <property type="entry name" value="Tscrpt_reg_HTH_GntR"/>
</dbReference>
<feature type="domain" description="HTH gntR-type" evidence="4">
    <location>
        <begin position="15"/>
        <end position="83"/>
    </location>
</feature>
<evidence type="ECO:0000256" key="1">
    <source>
        <dbReference type="ARBA" id="ARBA00023015"/>
    </source>
</evidence>
<evidence type="ECO:0000313" key="6">
    <source>
        <dbReference type="Proteomes" id="UP000598775"/>
    </source>
</evidence>
<dbReference type="InterPro" id="IPR036388">
    <property type="entry name" value="WH-like_DNA-bd_sf"/>
</dbReference>
<reference evidence="5 6" key="1">
    <citation type="journal article" date="2014" name="Int. J. Syst. Evol. Microbiol.">
        <title>Complete genome sequence of Corynebacterium casei LMG S-19264T (=DSM 44701T), isolated from a smear-ripened cheese.</title>
        <authorList>
            <consortium name="US DOE Joint Genome Institute (JGI-PGF)"/>
            <person name="Walter F."/>
            <person name="Albersmeier A."/>
            <person name="Kalinowski J."/>
            <person name="Ruckert C."/>
        </authorList>
    </citation>
    <scope>NUCLEOTIDE SEQUENCE [LARGE SCALE GENOMIC DNA]</scope>
    <source>
        <strain evidence="5 6">CGMCC 1.12976</strain>
    </source>
</reference>
<dbReference type="GO" id="GO:0003677">
    <property type="term" value="F:DNA binding"/>
    <property type="evidence" value="ECO:0007669"/>
    <property type="project" value="UniProtKB-KW"/>
</dbReference>
<evidence type="ECO:0000256" key="3">
    <source>
        <dbReference type="ARBA" id="ARBA00023163"/>
    </source>
</evidence>
<dbReference type="GO" id="GO:0003700">
    <property type="term" value="F:DNA-binding transcription factor activity"/>
    <property type="evidence" value="ECO:0007669"/>
    <property type="project" value="InterPro"/>
</dbReference>
<dbReference type="Pfam" id="PF07729">
    <property type="entry name" value="FCD"/>
    <property type="match status" value="1"/>
</dbReference>
<comment type="caution">
    <text evidence="5">The sequence shown here is derived from an EMBL/GenBank/DDBJ whole genome shotgun (WGS) entry which is preliminary data.</text>
</comment>
<dbReference type="Gene3D" id="1.20.120.530">
    <property type="entry name" value="GntR ligand-binding domain-like"/>
    <property type="match status" value="1"/>
</dbReference>
<accession>A0A917B4C0</accession>
<dbReference type="InterPro" id="IPR011711">
    <property type="entry name" value="GntR_C"/>
</dbReference>
<protein>
    <submittedName>
        <fullName evidence="5">Transcriptional regulator</fullName>
    </submittedName>
</protein>
<dbReference type="InterPro" id="IPR008920">
    <property type="entry name" value="TF_FadR/GntR_C"/>
</dbReference>
<dbReference type="SMART" id="SM00895">
    <property type="entry name" value="FCD"/>
    <property type="match status" value="1"/>
</dbReference>
<dbReference type="EMBL" id="BMGP01000002">
    <property type="protein sequence ID" value="GGF22623.1"/>
    <property type="molecule type" value="Genomic_DNA"/>
</dbReference>
<keyword evidence="1" id="KW-0805">Transcription regulation</keyword>
<dbReference type="SUPFAM" id="SSF46785">
    <property type="entry name" value="Winged helix' DNA-binding domain"/>
    <property type="match status" value="1"/>
</dbReference>
<dbReference type="Proteomes" id="UP000598775">
    <property type="component" value="Unassembled WGS sequence"/>
</dbReference>
<organism evidence="5 6">
    <name type="scientific">Subtercola lobariae</name>
    <dbReference type="NCBI Taxonomy" id="1588641"/>
    <lineage>
        <taxon>Bacteria</taxon>
        <taxon>Bacillati</taxon>
        <taxon>Actinomycetota</taxon>
        <taxon>Actinomycetes</taxon>
        <taxon>Micrococcales</taxon>
        <taxon>Microbacteriaceae</taxon>
        <taxon>Subtercola</taxon>
    </lineage>
</organism>
<dbReference type="AlphaFoldDB" id="A0A917B4C0"/>
<dbReference type="SUPFAM" id="SSF48008">
    <property type="entry name" value="GntR ligand-binding domain-like"/>
    <property type="match status" value="1"/>
</dbReference>
<dbReference type="Gene3D" id="1.10.10.10">
    <property type="entry name" value="Winged helix-like DNA-binding domain superfamily/Winged helix DNA-binding domain"/>
    <property type="match status" value="1"/>
</dbReference>
<dbReference type="PANTHER" id="PTHR43537:SF5">
    <property type="entry name" value="UXU OPERON TRANSCRIPTIONAL REGULATOR"/>
    <property type="match status" value="1"/>
</dbReference>
<keyword evidence="2" id="KW-0238">DNA-binding</keyword>
<proteinExistence type="predicted"/>
<dbReference type="Pfam" id="PF00392">
    <property type="entry name" value="GntR"/>
    <property type="match status" value="1"/>
</dbReference>